<dbReference type="InterPro" id="IPR012674">
    <property type="entry name" value="Calycin"/>
</dbReference>
<name>A0A9D1F7G8_9FIRM</name>
<dbReference type="Proteomes" id="UP000886741">
    <property type="component" value="Unassembled WGS sequence"/>
</dbReference>
<evidence type="ECO:0008006" key="4">
    <source>
        <dbReference type="Google" id="ProtNLM"/>
    </source>
</evidence>
<dbReference type="AlphaFoldDB" id="A0A9D1F7G8"/>
<comment type="caution">
    <text evidence="2">The sequence shown here is derived from an EMBL/GenBank/DDBJ whole genome shotgun (WGS) entry which is preliminary data.</text>
</comment>
<evidence type="ECO:0000313" key="3">
    <source>
        <dbReference type="Proteomes" id="UP000886741"/>
    </source>
</evidence>
<proteinExistence type="predicted"/>
<feature type="signal peptide" evidence="1">
    <location>
        <begin position="1"/>
        <end position="25"/>
    </location>
</feature>
<reference evidence="2" key="1">
    <citation type="submission" date="2020-10" db="EMBL/GenBank/DDBJ databases">
        <authorList>
            <person name="Gilroy R."/>
        </authorList>
    </citation>
    <scope>NUCLEOTIDE SEQUENCE</scope>
    <source>
        <strain evidence="2">ChiBcec16-1751</strain>
    </source>
</reference>
<evidence type="ECO:0000313" key="2">
    <source>
        <dbReference type="EMBL" id="HIS63793.1"/>
    </source>
</evidence>
<sequence>MKQRLFKVFALLLTLIAVMSLVACGGGDSKNTDLTGTTWALSGGSQGDTTVDKATLETLLGGEMTFTFAEEGKVTMAMSGVEAEGTWTQDGDKVTVEAGGQSNTMTIDGDKLLLEQGDITVEFTKK</sequence>
<evidence type="ECO:0000256" key="1">
    <source>
        <dbReference type="SAM" id="SignalP"/>
    </source>
</evidence>
<dbReference type="SUPFAM" id="SSF50814">
    <property type="entry name" value="Lipocalins"/>
    <property type="match status" value="1"/>
</dbReference>
<gene>
    <name evidence="2" type="ORF">IAA83_00295</name>
</gene>
<feature type="chain" id="PRO_5039621377" description="Lipocalin-like domain-containing protein" evidence="1">
    <location>
        <begin position="26"/>
        <end position="126"/>
    </location>
</feature>
<dbReference type="PROSITE" id="PS51257">
    <property type="entry name" value="PROKAR_LIPOPROTEIN"/>
    <property type="match status" value="1"/>
</dbReference>
<reference evidence="2" key="2">
    <citation type="journal article" date="2021" name="PeerJ">
        <title>Extensive microbial diversity within the chicken gut microbiome revealed by metagenomics and culture.</title>
        <authorList>
            <person name="Gilroy R."/>
            <person name="Ravi A."/>
            <person name="Getino M."/>
            <person name="Pursley I."/>
            <person name="Horton D.L."/>
            <person name="Alikhan N.F."/>
            <person name="Baker D."/>
            <person name="Gharbi K."/>
            <person name="Hall N."/>
            <person name="Watson M."/>
            <person name="Adriaenssens E.M."/>
            <person name="Foster-Nyarko E."/>
            <person name="Jarju S."/>
            <person name="Secka A."/>
            <person name="Antonio M."/>
            <person name="Oren A."/>
            <person name="Chaudhuri R.R."/>
            <person name="La Ragione R."/>
            <person name="Hildebrand F."/>
            <person name="Pallen M.J."/>
        </authorList>
    </citation>
    <scope>NUCLEOTIDE SEQUENCE</scope>
    <source>
        <strain evidence="2">ChiBcec16-1751</strain>
    </source>
</reference>
<accession>A0A9D1F7G8</accession>
<organism evidence="2 3">
    <name type="scientific">Candidatus Avoscillospira avistercoris</name>
    <dbReference type="NCBI Taxonomy" id="2840707"/>
    <lineage>
        <taxon>Bacteria</taxon>
        <taxon>Bacillati</taxon>
        <taxon>Bacillota</taxon>
        <taxon>Clostridia</taxon>
        <taxon>Eubacteriales</taxon>
        <taxon>Oscillospiraceae</taxon>
        <taxon>Oscillospiraceae incertae sedis</taxon>
        <taxon>Candidatus Avoscillospira</taxon>
    </lineage>
</organism>
<protein>
    <recommendedName>
        <fullName evidence="4">Lipocalin-like domain-containing protein</fullName>
    </recommendedName>
</protein>
<dbReference type="EMBL" id="DVJJ01000009">
    <property type="protein sequence ID" value="HIS63793.1"/>
    <property type="molecule type" value="Genomic_DNA"/>
</dbReference>
<keyword evidence="1" id="KW-0732">Signal</keyword>